<feature type="transmembrane region" description="Helical" evidence="6">
    <location>
        <begin position="36"/>
        <end position="59"/>
    </location>
</feature>
<protein>
    <recommendedName>
        <fullName evidence="9">DUF300-domain-containing protein</fullName>
    </recommendedName>
</protein>
<evidence type="ECO:0008006" key="9">
    <source>
        <dbReference type="Google" id="ProtNLM"/>
    </source>
</evidence>
<evidence type="ECO:0000256" key="3">
    <source>
        <dbReference type="ARBA" id="ARBA00022989"/>
    </source>
</evidence>
<name>A0AAD5TFN7_9FUNG</name>
<dbReference type="Proteomes" id="UP001212152">
    <property type="component" value="Unassembled WGS sequence"/>
</dbReference>
<sequence>MASSSLCDDNSAAWDPDRKLTDGISDFNDAPRHVQAWVIAGCFAIVACLFSFTTIFGHLRRWVRPVEQVHVVRILLFVPIYAIISWCSFYWYRYATYYSIIETVYESIVIYSFFALVMAFLGEDMSAQKLALISKPPMKFPFPFNCFYYKPKSNAFFFGVKVAVLQYTFVRPTLAVVSIIAQAKGNYCSESMLPSHVHFWAMVLNTISVTISMYSLFTLYLTVKEDVKHRHVTAKFLSVKAVIFLTFWQLMVISVLAHFNVIQATDYWTVQNISGGLAAFLVCIEMGIASVVHIFIFSARDYRPTAQVVEQGGYVTTKKPAGVCTALAQTLNPSDIIREMWFGLTYFYRRVAYGRQHAMPVAPDEEDDGKHQAPNSAAAAAPARQQPPPKMADIHYQQQQPIPMVPTAHHHEREAGSSREILR</sequence>
<feature type="region of interest" description="Disordered" evidence="5">
    <location>
        <begin position="361"/>
        <end position="423"/>
    </location>
</feature>
<dbReference type="Pfam" id="PF03619">
    <property type="entry name" value="Solute_trans_a"/>
    <property type="match status" value="1"/>
</dbReference>
<dbReference type="EMBL" id="JADGJQ010000068">
    <property type="protein sequence ID" value="KAJ3173880.1"/>
    <property type="molecule type" value="Genomic_DNA"/>
</dbReference>
<comment type="subcellular location">
    <subcellularLocation>
        <location evidence="1">Membrane</location>
        <topology evidence="1">Multi-pass membrane protein</topology>
    </subcellularLocation>
</comment>
<feature type="transmembrane region" description="Helical" evidence="6">
    <location>
        <begin position="273"/>
        <end position="297"/>
    </location>
</feature>
<feature type="transmembrane region" description="Helical" evidence="6">
    <location>
        <begin position="155"/>
        <end position="180"/>
    </location>
</feature>
<evidence type="ECO:0000313" key="8">
    <source>
        <dbReference type="Proteomes" id="UP001212152"/>
    </source>
</evidence>
<proteinExistence type="predicted"/>
<evidence type="ECO:0000256" key="5">
    <source>
        <dbReference type="SAM" id="MobiDB-lite"/>
    </source>
</evidence>
<accession>A0AAD5TFN7</accession>
<keyword evidence="3 6" id="KW-1133">Transmembrane helix</keyword>
<feature type="transmembrane region" description="Helical" evidence="6">
    <location>
        <begin position="104"/>
        <end position="122"/>
    </location>
</feature>
<dbReference type="SMART" id="SM01417">
    <property type="entry name" value="Solute_trans_a"/>
    <property type="match status" value="1"/>
</dbReference>
<keyword evidence="4 6" id="KW-0472">Membrane</keyword>
<evidence type="ECO:0000256" key="4">
    <source>
        <dbReference type="ARBA" id="ARBA00023136"/>
    </source>
</evidence>
<evidence type="ECO:0000313" key="7">
    <source>
        <dbReference type="EMBL" id="KAJ3173880.1"/>
    </source>
</evidence>
<dbReference type="AlphaFoldDB" id="A0AAD5TFN7"/>
<feature type="transmembrane region" description="Helical" evidence="6">
    <location>
        <begin position="71"/>
        <end position="92"/>
    </location>
</feature>
<organism evidence="7 8">
    <name type="scientific">Geranomyces variabilis</name>
    <dbReference type="NCBI Taxonomy" id="109894"/>
    <lineage>
        <taxon>Eukaryota</taxon>
        <taxon>Fungi</taxon>
        <taxon>Fungi incertae sedis</taxon>
        <taxon>Chytridiomycota</taxon>
        <taxon>Chytridiomycota incertae sedis</taxon>
        <taxon>Chytridiomycetes</taxon>
        <taxon>Spizellomycetales</taxon>
        <taxon>Powellomycetaceae</taxon>
        <taxon>Geranomyces</taxon>
    </lineage>
</organism>
<dbReference type="PANTHER" id="PTHR23423">
    <property type="entry name" value="ORGANIC SOLUTE TRANSPORTER-RELATED"/>
    <property type="match status" value="1"/>
</dbReference>
<evidence type="ECO:0000256" key="6">
    <source>
        <dbReference type="SAM" id="Phobius"/>
    </source>
</evidence>
<keyword evidence="2 6" id="KW-0812">Transmembrane</keyword>
<feature type="compositionally biased region" description="Low complexity" evidence="5">
    <location>
        <begin position="372"/>
        <end position="384"/>
    </location>
</feature>
<dbReference type="GO" id="GO:0016020">
    <property type="term" value="C:membrane"/>
    <property type="evidence" value="ECO:0007669"/>
    <property type="project" value="UniProtKB-SubCell"/>
</dbReference>
<evidence type="ECO:0000256" key="2">
    <source>
        <dbReference type="ARBA" id="ARBA00022692"/>
    </source>
</evidence>
<keyword evidence="8" id="KW-1185">Reference proteome</keyword>
<evidence type="ECO:0000256" key="1">
    <source>
        <dbReference type="ARBA" id="ARBA00004141"/>
    </source>
</evidence>
<comment type="caution">
    <text evidence="7">The sequence shown here is derived from an EMBL/GenBank/DDBJ whole genome shotgun (WGS) entry which is preliminary data.</text>
</comment>
<reference evidence="7" key="1">
    <citation type="submission" date="2020-05" db="EMBL/GenBank/DDBJ databases">
        <title>Phylogenomic resolution of chytrid fungi.</title>
        <authorList>
            <person name="Stajich J.E."/>
            <person name="Amses K."/>
            <person name="Simmons R."/>
            <person name="Seto K."/>
            <person name="Myers J."/>
            <person name="Bonds A."/>
            <person name="Quandt C.A."/>
            <person name="Barry K."/>
            <person name="Liu P."/>
            <person name="Grigoriev I."/>
            <person name="Longcore J.E."/>
            <person name="James T.Y."/>
        </authorList>
    </citation>
    <scope>NUCLEOTIDE SEQUENCE</scope>
    <source>
        <strain evidence="7">JEL0379</strain>
    </source>
</reference>
<dbReference type="InterPro" id="IPR005178">
    <property type="entry name" value="Ostalpha/TMEM184C"/>
</dbReference>
<feature type="compositionally biased region" description="Basic and acidic residues" evidence="5">
    <location>
        <begin position="409"/>
        <end position="423"/>
    </location>
</feature>
<gene>
    <name evidence="7" type="ORF">HDU87_007290</name>
</gene>
<feature type="transmembrane region" description="Helical" evidence="6">
    <location>
        <begin position="242"/>
        <end position="261"/>
    </location>
</feature>
<feature type="transmembrane region" description="Helical" evidence="6">
    <location>
        <begin position="200"/>
        <end position="221"/>
    </location>
</feature>